<dbReference type="PANTHER" id="PTHR33710:SF79">
    <property type="entry name" value="OS06G0205337 PROTEIN"/>
    <property type="match status" value="1"/>
</dbReference>
<dbReference type="Proteomes" id="UP000187406">
    <property type="component" value="Unassembled WGS sequence"/>
</dbReference>
<gene>
    <name evidence="2" type="ORF">CFOL_v3_36058</name>
</gene>
<keyword evidence="3" id="KW-1185">Reference proteome</keyword>
<feature type="region of interest" description="Disordered" evidence="1">
    <location>
        <begin position="415"/>
        <end position="438"/>
    </location>
</feature>
<sequence>MLGILESRVRASNLDKVTNSLNKQWCYTSNHSFSLLGRILVVWNPALLSFVPSLVTEQAIHGHAILATNERICVSFVYGLCDRKARQMLWKDIIHCADQFRDYPWVALGDFNVTRFVMEHSVGGSVTKGMQEFNRAILAVELEDLKSTGFLHTWSNKRIGAGSKKLDRALGNWHWFRSMGDAFANFHPPGISDHSPITIQMRDRPGYRGRPFKFLNIWTEDENFLRIVGQEWDRYHPGSPLIVIHKKLKCLKKCLKELNRRPDLRVVELRSKLHLLQQAIQGSGVDSHLLQQERLLRMEVGRAARDEEAYFKQKSRVQWLKDGDSNTAFFHRVVKMRQSRNHLVRIKNESDVWVESETAIACLGVNHFRKIMGTGGLGGTRECNLHGYNKRLDEEHIAFLGSPVTRQEAKEALWSLNPSKAPGPDGYNGCSSGRRGPL</sequence>
<dbReference type="InterPro" id="IPR036691">
    <property type="entry name" value="Endo/exonu/phosph_ase_sf"/>
</dbReference>
<protein>
    <submittedName>
        <fullName evidence="2">Exo_endo_phos domain-containing protein</fullName>
    </submittedName>
</protein>
<evidence type="ECO:0000256" key="1">
    <source>
        <dbReference type="SAM" id="MobiDB-lite"/>
    </source>
</evidence>
<evidence type="ECO:0000313" key="2">
    <source>
        <dbReference type="EMBL" id="GAV92680.1"/>
    </source>
</evidence>
<organism evidence="2 3">
    <name type="scientific">Cephalotus follicularis</name>
    <name type="common">Albany pitcher plant</name>
    <dbReference type="NCBI Taxonomy" id="3775"/>
    <lineage>
        <taxon>Eukaryota</taxon>
        <taxon>Viridiplantae</taxon>
        <taxon>Streptophyta</taxon>
        <taxon>Embryophyta</taxon>
        <taxon>Tracheophyta</taxon>
        <taxon>Spermatophyta</taxon>
        <taxon>Magnoliopsida</taxon>
        <taxon>eudicotyledons</taxon>
        <taxon>Gunneridae</taxon>
        <taxon>Pentapetalae</taxon>
        <taxon>rosids</taxon>
        <taxon>fabids</taxon>
        <taxon>Oxalidales</taxon>
        <taxon>Cephalotaceae</taxon>
        <taxon>Cephalotus</taxon>
    </lineage>
</organism>
<accession>A0A1Q3DJJ1</accession>
<dbReference type="Gene3D" id="3.60.10.10">
    <property type="entry name" value="Endonuclease/exonuclease/phosphatase"/>
    <property type="match status" value="1"/>
</dbReference>
<dbReference type="InParanoid" id="A0A1Q3DJJ1"/>
<dbReference type="STRING" id="3775.A0A1Q3DJJ1"/>
<dbReference type="OrthoDB" id="1001388at2759"/>
<name>A0A1Q3DJJ1_CEPFO</name>
<dbReference type="AlphaFoldDB" id="A0A1Q3DJJ1"/>
<dbReference type="EMBL" id="BDDD01011058">
    <property type="protein sequence ID" value="GAV92680.1"/>
    <property type="molecule type" value="Genomic_DNA"/>
</dbReference>
<dbReference type="SUPFAM" id="SSF56219">
    <property type="entry name" value="DNase I-like"/>
    <property type="match status" value="1"/>
</dbReference>
<dbReference type="PANTHER" id="PTHR33710">
    <property type="entry name" value="BNAC02G09200D PROTEIN"/>
    <property type="match status" value="1"/>
</dbReference>
<comment type="caution">
    <text evidence="2">The sequence shown here is derived from an EMBL/GenBank/DDBJ whole genome shotgun (WGS) entry which is preliminary data.</text>
</comment>
<evidence type="ECO:0000313" key="3">
    <source>
        <dbReference type="Proteomes" id="UP000187406"/>
    </source>
</evidence>
<reference evidence="3" key="1">
    <citation type="submission" date="2016-04" db="EMBL/GenBank/DDBJ databases">
        <title>Cephalotus genome sequencing.</title>
        <authorList>
            <person name="Fukushima K."/>
            <person name="Hasebe M."/>
            <person name="Fang X."/>
        </authorList>
    </citation>
    <scope>NUCLEOTIDE SEQUENCE [LARGE SCALE GENOMIC DNA]</scope>
    <source>
        <strain evidence="3">cv. St1</strain>
    </source>
</reference>
<proteinExistence type="predicted"/>